<evidence type="ECO:0000313" key="3">
    <source>
        <dbReference type="Proteomes" id="UP000070433"/>
    </source>
</evidence>
<dbReference type="InterPro" id="IPR052513">
    <property type="entry name" value="Thioester_dehydratase-like"/>
</dbReference>
<reference evidence="2 3" key="1">
    <citation type="journal article" date="2014" name="Int. J. Syst. Evol. Microbiol.">
        <title>Ramlibacter solisilvae sp. nov., isolated from forest soil, and emended description of the genus Ramlibacter.</title>
        <authorList>
            <person name="Lee H.J."/>
            <person name="Lee S.H."/>
            <person name="Lee S.S."/>
            <person name="Lee J.S."/>
            <person name="Kim Y."/>
            <person name="Kim S.C."/>
            <person name="Jeon C.O."/>
        </authorList>
    </citation>
    <scope>NUCLEOTIDE SEQUENCE [LARGE SCALE GENOMIC DNA]</scope>
    <source>
        <strain evidence="2 3">5-10</strain>
    </source>
</reference>
<dbReference type="Proteomes" id="UP000070433">
    <property type="component" value="Chromosome"/>
</dbReference>
<dbReference type="PANTHER" id="PTHR34075:SF5">
    <property type="entry name" value="BLR3430 PROTEIN"/>
    <property type="match status" value="1"/>
</dbReference>
<dbReference type="PANTHER" id="PTHR34075">
    <property type="entry name" value="BLR3430 PROTEIN"/>
    <property type="match status" value="1"/>
</dbReference>
<gene>
    <name evidence="2" type="ORF">UC35_01405</name>
</gene>
<accession>A0A127JZ32</accession>
<name>A0A127JZ32_9BURK</name>
<dbReference type="InterPro" id="IPR002878">
    <property type="entry name" value="ChsH2_C"/>
</dbReference>
<evidence type="ECO:0000259" key="1">
    <source>
        <dbReference type="Pfam" id="PF01796"/>
    </source>
</evidence>
<dbReference type="EMBL" id="CP010951">
    <property type="protein sequence ID" value="AMO25184.1"/>
    <property type="molecule type" value="Genomic_DNA"/>
</dbReference>
<dbReference type="InterPro" id="IPR012340">
    <property type="entry name" value="NA-bd_OB-fold"/>
</dbReference>
<feature type="domain" description="ChsH2 C-terminal OB-fold" evidence="1">
    <location>
        <begin position="48"/>
        <end position="106"/>
    </location>
</feature>
<sequence length="124" mass="13923">MPEVRPEQDYFAHLAQGRFMLQRSRSSGRFVFYPRVAEPVTGARDLEWVPASGFGTVHATTVVRPKPPQQPYNVVLVDLDEGPRMMSRVENMPPEAVRIGMRVRARIGTQDDKPLVVFDAAEGS</sequence>
<dbReference type="PATRIC" id="fig|94132.3.peg.278"/>
<dbReference type="Pfam" id="PF01796">
    <property type="entry name" value="OB_ChsH2_C"/>
    <property type="match status" value="1"/>
</dbReference>
<organism evidence="2 3">
    <name type="scientific">Ramlibacter tataouinensis</name>
    <dbReference type="NCBI Taxonomy" id="94132"/>
    <lineage>
        <taxon>Bacteria</taxon>
        <taxon>Pseudomonadati</taxon>
        <taxon>Pseudomonadota</taxon>
        <taxon>Betaproteobacteria</taxon>
        <taxon>Burkholderiales</taxon>
        <taxon>Comamonadaceae</taxon>
        <taxon>Ramlibacter</taxon>
    </lineage>
</organism>
<keyword evidence="3" id="KW-1185">Reference proteome</keyword>
<dbReference type="SUPFAM" id="SSF50249">
    <property type="entry name" value="Nucleic acid-binding proteins"/>
    <property type="match status" value="1"/>
</dbReference>
<dbReference type="AlphaFoldDB" id="A0A127JZ32"/>
<proteinExistence type="predicted"/>
<protein>
    <recommendedName>
        <fullName evidence="1">ChsH2 C-terminal OB-fold domain-containing protein</fullName>
    </recommendedName>
</protein>
<evidence type="ECO:0000313" key="2">
    <source>
        <dbReference type="EMBL" id="AMO25184.1"/>
    </source>
</evidence>